<reference evidence="9" key="1">
    <citation type="submission" date="2016-06" db="UniProtKB">
        <authorList>
            <consortium name="WormBaseParasite"/>
        </authorList>
    </citation>
    <scope>IDENTIFICATION</scope>
</reference>
<keyword evidence="1" id="KW-0723">Serine/threonine-protein kinase</keyword>
<dbReference type="PROSITE" id="PS50011">
    <property type="entry name" value="PROTEIN_KINASE_DOM"/>
    <property type="match status" value="1"/>
</dbReference>
<dbReference type="InterPro" id="IPR011009">
    <property type="entry name" value="Kinase-like_dom_sf"/>
</dbReference>
<name>A0A183AE52_9TREM</name>
<dbReference type="Pfam" id="PF00069">
    <property type="entry name" value="Pkinase"/>
    <property type="match status" value="1"/>
</dbReference>
<evidence type="ECO:0000313" key="8">
    <source>
        <dbReference type="Proteomes" id="UP000272942"/>
    </source>
</evidence>
<dbReference type="SMART" id="SM00220">
    <property type="entry name" value="S_TKc"/>
    <property type="match status" value="1"/>
</dbReference>
<evidence type="ECO:0000256" key="3">
    <source>
        <dbReference type="ARBA" id="ARBA00022741"/>
    </source>
</evidence>
<dbReference type="EMBL" id="UZAN01042078">
    <property type="protein sequence ID" value="VDP74932.1"/>
    <property type="molecule type" value="Genomic_DNA"/>
</dbReference>
<protein>
    <submittedName>
        <fullName evidence="9">Protein kinase domain-containing protein</fullName>
    </submittedName>
</protein>
<evidence type="ECO:0000259" key="6">
    <source>
        <dbReference type="PROSITE" id="PS50011"/>
    </source>
</evidence>
<dbReference type="SUPFAM" id="SSF56112">
    <property type="entry name" value="Protein kinase-like (PK-like)"/>
    <property type="match status" value="1"/>
</dbReference>
<evidence type="ECO:0000256" key="4">
    <source>
        <dbReference type="ARBA" id="ARBA00022777"/>
    </source>
</evidence>
<evidence type="ECO:0000313" key="7">
    <source>
        <dbReference type="EMBL" id="VDP74932.1"/>
    </source>
</evidence>
<keyword evidence="5" id="KW-0067">ATP-binding</keyword>
<evidence type="ECO:0000256" key="2">
    <source>
        <dbReference type="ARBA" id="ARBA00022679"/>
    </source>
</evidence>
<dbReference type="WBParaSite" id="ECPE_0000524901-mRNA-1">
    <property type="protein sequence ID" value="ECPE_0000524901-mRNA-1"/>
    <property type="gene ID" value="ECPE_0000524901"/>
</dbReference>
<dbReference type="PANTHER" id="PTHR11584:SF394">
    <property type="entry name" value="APOPTOTIC SIGNAL-REGULATING KINASE 1, ISOFORM C"/>
    <property type="match status" value="1"/>
</dbReference>
<dbReference type="GO" id="GO:0004674">
    <property type="term" value="F:protein serine/threonine kinase activity"/>
    <property type="evidence" value="ECO:0007669"/>
    <property type="project" value="UniProtKB-KW"/>
</dbReference>
<evidence type="ECO:0000313" key="9">
    <source>
        <dbReference type="WBParaSite" id="ECPE_0000524901-mRNA-1"/>
    </source>
</evidence>
<keyword evidence="2" id="KW-0808">Transferase</keyword>
<proteinExistence type="predicted"/>
<dbReference type="InterPro" id="IPR000719">
    <property type="entry name" value="Prot_kinase_dom"/>
</dbReference>
<dbReference type="Proteomes" id="UP000272942">
    <property type="component" value="Unassembled WGS sequence"/>
</dbReference>
<evidence type="ECO:0000256" key="5">
    <source>
        <dbReference type="ARBA" id="ARBA00022840"/>
    </source>
</evidence>
<feature type="domain" description="Protein kinase" evidence="6">
    <location>
        <begin position="1"/>
        <end position="125"/>
    </location>
</feature>
<dbReference type="OrthoDB" id="275301at2759"/>
<reference evidence="7 8" key="2">
    <citation type="submission" date="2018-11" db="EMBL/GenBank/DDBJ databases">
        <authorList>
            <consortium name="Pathogen Informatics"/>
        </authorList>
    </citation>
    <scope>NUCLEOTIDE SEQUENCE [LARGE SCALE GENOMIC DNA]</scope>
    <source>
        <strain evidence="7 8">Egypt</strain>
    </source>
</reference>
<organism evidence="9">
    <name type="scientific">Echinostoma caproni</name>
    <dbReference type="NCBI Taxonomy" id="27848"/>
    <lineage>
        <taxon>Eukaryota</taxon>
        <taxon>Metazoa</taxon>
        <taxon>Spiralia</taxon>
        <taxon>Lophotrochozoa</taxon>
        <taxon>Platyhelminthes</taxon>
        <taxon>Trematoda</taxon>
        <taxon>Digenea</taxon>
        <taxon>Plagiorchiida</taxon>
        <taxon>Echinostomata</taxon>
        <taxon>Echinostomatoidea</taxon>
        <taxon>Echinostomatidae</taxon>
        <taxon>Echinostoma</taxon>
    </lineage>
</organism>
<dbReference type="Gene3D" id="1.10.510.10">
    <property type="entry name" value="Transferase(Phosphotransferase) domain 1"/>
    <property type="match status" value="1"/>
</dbReference>
<dbReference type="PANTHER" id="PTHR11584">
    <property type="entry name" value="SERINE/THREONINE PROTEIN KINASE"/>
    <property type="match status" value="1"/>
</dbReference>
<keyword evidence="3" id="KW-0547">Nucleotide-binding</keyword>
<dbReference type="GO" id="GO:0005524">
    <property type="term" value="F:ATP binding"/>
    <property type="evidence" value="ECO:0007669"/>
    <property type="project" value="UniProtKB-KW"/>
</dbReference>
<sequence>MYNGDIKITDFGTSKRLIGLDPRARTVAGTMRYMAPELVVGRRGYGYPVDIWSFGCTVVEMLTAAVPFVELDNALAAFYTVGRDKTHPTIPPTVSPTCHNFLMRTFAANPDERATAGQLLLDEFIEMHRKTKRRPKGKTARTPGFHICLNPQLRIESDTSTGTINHCRSGVQAAQHTYPGSIS</sequence>
<keyword evidence="8" id="KW-1185">Reference proteome</keyword>
<dbReference type="AlphaFoldDB" id="A0A183AE52"/>
<keyword evidence="4" id="KW-0418">Kinase</keyword>
<gene>
    <name evidence="7" type="ORF">ECPE_LOCUS5237</name>
</gene>
<accession>A0A183AE52</accession>
<evidence type="ECO:0000256" key="1">
    <source>
        <dbReference type="ARBA" id="ARBA00022527"/>
    </source>
</evidence>